<evidence type="ECO:0000313" key="1">
    <source>
        <dbReference type="EMBL" id="KAJ7328931.1"/>
    </source>
</evidence>
<protein>
    <submittedName>
        <fullName evidence="1">Uncharacterized protein</fullName>
    </submittedName>
</protein>
<dbReference type="Proteomes" id="UP001218218">
    <property type="component" value="Unassembled WGS sequence"/>
</dbReference>
<evidence type="ECO:0000313" key="2">
    <source>
        <dbReference type="Proteomes" id="UP001218218"/>
    </source>
</evidence>
<proteinExistence type="predicted"/>
<gene>
    <name evidence="1" type="ORF">DFH08DRAFT_883547</name>
</gene>
<name>A0AAD6ZMN1_9AGAR</name>
<organism evidence="1 2">
    <name type="scientific">Mycena albidolilacea</name>
    <dbReference type="NCBI Taxonomy" id="1033008"/>
    <lineage>
        <taxon>Eukaryota</taxon>
        <taxon>Fungi</taxon>
        <taxon>Dikarya</taxon>
        <taxon>Basidiomycota</taxon>
        <taxon>Agaricomycotina</taxon>
        <taxon>Agaricomycetes</taxon>
        <taxon>Agaricomycetidae</taxon>
        <taxon>Agaricales</taxon>
        <taxon>Marasmiineae</taxon>
        <taxon>Mycenaceae</taxon>
        <taxon>Mycena</taxon>
    </lineage>
</organism>
<comment type="caution">
    <text evidence="1">The sequence shown here is derived from an EMBL/GenBank/DDBJ whole genome shotgun (WGS) entry which is preliminary data.</text>
</comment>
<keyword evidence="2" id="KW-1185">Reference proteome</keyword>
<reference evidence="1" key="1">
    <citation type="submission" date="2023-03" db="EMBL/GenBank/DDBJ databases">
        <title>Massive genome expansion in bonnet fungi (Mycena s.s.) driven by repeated elements and novel gene families across ecological guilds.</title>
        <authorList>
            <consortium name="Lawrence Berkeley National Laboratory"/>
            <person name="Harder C.B."/>
            <person name="Miyauchi S."/>
            <person name="Viragh M."/>
            <person name="Kuo A."/>
            <person name="Thoen E."/>
            <person name="Andreopoulos B."/>
            <person name="Lu D."/>
            <person name="Skrede I."/>
            <person name="Drula E."/>
            <person name="Henrissat B."/>
            <person name="Morin E."/>
            <person name="Kohler A."/>
            <person name="Barry K."/>
            <person name="LaButti K."/>
            <person name="Morin E."/>
            <person name="Salamov A."/>
            <person name="Lipzen A."/>
            <person name="Mereny Z."/>
            <person name="Hegedus B."/>
            <person name="Baldrian P."/>
            <person name="Stursova M."/>
            <person name="Weitz H."/>
            <person name="Taylor A."/>
            <person name="Grigoriev I.V."/>
            <person name="Nagy L.G."/>
            <person name="Martin F."/>
            <person name="Kauserud H."/>
        </authorList>
    </citation>
    <scope>NUCLEOTIDE SEQUENCE</scope>
    <source>
        <strain evidence="1">CBHHK002</strain>
    </source>
</reference>
<dbReference type="AlphaFoldDB" id="A0AAD6ZMN1"/>
<dbReference type="EMBL" id="JARIHO010000038">
    <property type="protein sequence ID" value="KAJ7328931.1"/>
    <property type="molecule type" value="Genomic_DNA"/>
</dbReference>
<accession>A0AAD6ZMN1</accession>
<sequence length="78" mass="8904">MRPLSLHTSALNDAEYTIFTENLASLLDQDSDDPEAQTLTIREARAWMRGRYPGIPAATIDRVRRDVWCRTRLIAAMV</sequence>